<dbReference type="KEGG" id="eba:ebA3753"/>
<dbReference type="EMBL" id="CR555306">
    <property type="protein sequence ID" value="CAI08240.1"/>
    <property type="molecule type" value="Genomic_DNA"/>
</dbReference>
<gene>
    <name evidence="1" type="ORF">ebA3753</name>
</gene>
<dbReference type="AlphaFoldDB" id="Q5P374"/>
<proteinExistence type="predicted"/>
<organism evidence="1 2">
    <name type="scientific">Aromatoleum aromaticum (strain DSM 19018 / LMG 30748 / EbN1)</name>
    <name type="common">Azoarcus sp. (strain EbN1)</name>
    <dbReference type="NCBI Taxonomy" id="76114"/>
    <lineage>
        <taxon>Bacteria</taxon>
        <taxon>Pseudomonadati</taxon>
        <taxon>Pseudomonadota</taxon>
        <taxon>Betaproteobacteria</taxon>
        <taxon>Rhodocyclales</taxon>
        <taxon>Rhodocyclaceae</taxon>
        <taxon>Aromatoleum</taxon>
    </lineage>
</organism>
<protein>
    <submittedName>
        <fullName evidence="1">Uncharacterized protein</fullName>
    </submittedName>
</protein>
<reference evidence="1 2" key="1">
    <citation type="journal article" date="2005" name="Arch. Microbiol.">
        <title>The genome sequence of an anaerobic aromatic-degrading denitrifying bacterium, strain EbN1.</title>
        <authorList>
            <person name="Rabus R."/>
            <person name="Kube M."/>
            <person name="Heider J."/>
            <person name="Beck A."/>
            <person name="Heitmann K."/>
            <person name="Widdel F."/>
            <person name="Reinhardt R."/>
        </authorList>
    </citation>
    <scope>NUCLEOTIDE SEQUENCE [LARGE SCALE GENOMIC DNA]</scope>
    <source>
        <strain evidence="1 2">EbN1</strain>
    </source>
</reference>
<evidence type="ECO:0000313" key="1">
    <source>
        <dbReference type="EMBL" id="CAI08240.1"/>
    </source>
</evidence>
<dbReference type="Proteomes" id="UP000006552">
    <property type="component" value="Chromosome"/>
</dbReference>
<name>Q5P374_AROAE</name>
<keyword evidence="2" id="KW-1185">Reference proteome</keyword>
<accession>Q5P374</accession>
<sequence length="41" mass="4614">MKCKRNSDGGAIDRHSFQVIRQQAAQSMAPGWRETNVVIKV</sequence>
<dbReference type="HOGENOM" id="CLU_3264946_0_0_4"/>
<evidence type="ECO:0000313" key="2">
    <source>
        <dbReference type="Proteomes" id="UP000006552"/>
    </source>
</evidence>
<dbReference type="RefSeq" id="WP_011237933.1">
    <property type="nucleotide sequence ID" value="NC_006513.1"/>
</dbReference>